<proteinExistence type="predicted"/>
<accession>A0ACB9QFI6</accession>
<reference evidence="2" key="1">
    <citation type="journal article" date="2023" name="Front. Plant Sci.">
        <title>Chromosomal-level genome assembly of Melastoma candidum provides insights into trichome evolution.</title>
        <authorList>
            <person name="Zhong Y."/>
            <person name="Wu W."/>
            <person name="Sun C."/>
            <person name="Zou P."/>
            <person name="Liu Y."/>
            <person name="Dai S."/>
            <person name="Zhou R."/>
        </authorList>
    </citation>
    <scope>NUCLEOTIDE SEQUENCE [LARGE SCALE GENOMIC DNA]</scope>
</reference>
<dbReference type="EMBL" id="CM042885">
    <property type="protein sequence ID" value="KAI4364809.1"/>
    <property type="molecule type" value="Genomic_DNA"/>
</dbReference>
<comment type="caution">
    <text evidence="1">The sequence shown here is derived from an EMBL/GenBank/DDBJ whole genome shotgun (WGS) entry which is preliminary data.</text>
</comment>
<dbReference type="Proteomes" id="UP001057402">
    <property type="component" value="Chromosome 6"/>
</dbReference>
<name>A0ACB9QFI6_9MYRT</name>
<evidence type="ECO:0000313" key="2">
    <source>
        <dbReference type="Proteomes" id="UP001057402"/>
    </source>
</evidence>
<keyword evidence="2" id="KW-1185">Reference proteome</keyword>
<sequence>MHFGVLSHNKEPSNGRSTQLQEQESRICEELELDIETNLEEEIKVGMYNLALRLHRLYLHRKERENSSADSSRQAKEGLITGVNIHIVMEGKTRVEITETAKRGPGDKLVRRDRPDANPRGRMQAKKFDRASSLRSRVGKGPSHS</sequence>
<gene>
    <name evidence="1" type="ORF">MLD38_020853</name>
</gene>
<evidence type="ECO:0000313" key="1">
    <source>
        <dbReference type="EMBL" id="KAI4364809.1"/>
    </source>
</evidence>
<protein>
    <submittedName>
        <fullName evidence="1">Uncharacterized protein</fullName>
    </submittedName>
</protein>
<organism evidence="1 2">
    <name type="scientific">Melastoma candidum</name>
    <dbReference type="NCBI Taxonomy" id="119954"/>
    <lineage>
        <taxon>Eukaryota</taxon>
        <taxon>Viridiplantae</taxon>
        <taxon>Streptophyta</taxon>
        <taxon>Embryophyta</taxon>
        <taxon>Tracheophyta</taxon>
        <taxon>Spermatophyta</taxon>
        <taxon>Magnoliopsida</taxon>
        <taxon>eudicotyledons</taxon>
        <taxon>Gunneridae</taxon>
        <taxon>Pentapetalae</taxon>
        <taxon>rosids</taxon>
        <taxon>malvids</taxon>
        <taxon>Myrtales</taxon>
        <taxon>Melastomataceae</taxon>
        <taxon>Melastomatoideae</taxon>
        <taxon>Melastomateae</taxon>
        <taxon>Melastoma</taxon>
    </lineage>
</organism>